<comment type="caution">
    <text evidence="1">The sequence shown here is derived from an EMBL/GenBank/DDBJ whole genome shotgun (WGS) entry which is preliminary data.</text>
</comment>
<dbReference type="GeneID" id="68298369"/>
<keyword evidence="2" id="KW-1185">Reference proteome</keyword>
<proteinExistence type="predicted"/>
<reference evidence="1 2" key="1">
    <citation type="submission" date="2021-01" db="EMBL/GenBank/DDBJ databases">
        <title>Cercospora kikuchii MAFF 305040 whole genome shotgun sequence.</title>
        <authorList>
            <person name="Kashiwa T."/>
            <person name="Suzuki T."/>
        </authorList>
    </citation>
    <scope>NUCLEOTIDE SEQUENCE [LARGE SCALE GENOMIC DNA]</scope>
    <source>
        <strain evidence="1 2">MAFF 305040</strain>
    </source>
</reference>
<accession>A0A9P3L334</accession>
<organism evidence="1 2">
    <name type="scientific">Cercospora kikuchii</name>
    <dbReference type="NCBI Taxonomy" id="84275"/>
    <lineage>
        <taxon>Eukaryota</taxon>
        <taxon>Fungi</taxon>
        <taxon>Dikarya</taxon>
        <taxon>Ascomycota</taxon>
        <taxon>Pezizomycotina</taxon>
        <taxon>Dothideomycetes</taxon>
        <taxon>Dothideomycetidae</taxon>
        <taxon>Mycosphaerellales</taxon>
        <taxon>Mycosphaerellaceae</taxon>
        <taxon>Cercospora</taxon>
    </lineage>
</organism>
<evidence type="ECO:0000313" key="1">
    <source>
        <dbReference type="EMBL" id="GIZ49767.1"/>
    </source>
</evidence>
<dbReference type="AlphaFoldDB" id="A0A9P3L334"/>
<dbReference type="RefSeq" id="XP_044664254.1">
    <property type="nucleotide sequence ID" value="XM_044808319.1"/>
</dbReference>
<name>A0A9P3L334_9PEZI</name>
<gene>
    <name evidence="1" type="ORF">CKM354_001279400</name>
</gene>
<dbReference type="OrthoDB" id="3647343at2759"/>
<sequence length="263" mass="28859">MWAVTDHKTPASVRILPLPLPRHPLPRHRGPLHLTVHQSTSPRDNTNMKLLLLLGGLAAEATADMITVMTTFTGLAPIDTPSPTTNNFAALETPPGLKCFDDRKPWPCFGVSHANLNSAIDWFCSNFSTITYHNVPDAATGTWQYEPELQFWTLQTNGNSPPIGEQGSITVSISVIGDGCGPGIVVPADSCSGWLHYPVNSCDTEGYDRKHGGYIDSGCLRYSIQPNPNFWPECGYYHCQDRDNQKMCWVDGNPSPPIQTPVV</sequence>
<protein>
    <submittedName>
        <fullName evidence="1">Uncharacterized protein</fullName>
    </submittedName>
</protein>
<evidence type="ECO:0000313" key="2">
    <source>
        <dbReference type="Proteomes" id="UP000825890"/>
    </source>
</evidence>
<dbReference type="Proteomes" id="UP000825890">
    <property type="component" value="Unassembled WGS sequence"/>
</dbReference>
<dbReference type="EMBL" id="BOLY01000009">
    <property type="protein sequence ID" value="GIZ49767.1"/>
    <property type="molecule type" value="Genomic_DNA"/>
</dbReference>